<proteinExistence type="predicted"/>
<dbReference type="AlphaFoldDB" id="A0A3B0SBE1"/>
<gene>
    <name evidence="1" type="ORF">MNBD_ALPHA08-2026</name>
</gene>
<name>A0A3B0SBE1_9ZZZZ</name>
<dbReference type="EMBL" id="UOEC01000098">
    <property type="protein sequence ID" value="VAV92395.1"/>
    <property type="molecule type" value="Genomic_DNA"/>
</dbReference>
<evidence type="ECO:0000313" key="1">
    <source>
        <dbReference type="EMBL" id="VAV92395.1"/>
    </source>
</evidence>
<accession>A0A3B0SBE1</accession>
<sequence>MKPLQAIAENTIEEIKKIAGPALSDEQKQQISHLIDDAVVKALLEGQHRAVDAALNCPDADQDLTHKIAKEIRLKNDALIVNLTSLR</sequence>
<reference evidence="1" key="1">
    <citation type="submission" date="2018-06" db="EMBL/GenBank/DDBJ databases">
        <authorList>
            <person name="Zhirakovskaya E."/>
        </authorList>
    </citation>
    <scope>NUCLEOTIDE SEQUENCE</scope>
</reference>
<organism evidence="1">
    <name type="scientific">hydrothermal vent metagenome</name>
    <dbReference type="NCBI Taxonomy" id="652676"/>
    <lineage>
        <taxon>unclassified sequences</taxon>
        <taxon>metagenomes</taxon>
        <taxon>ecological metagenomes</taxon>
    </lineage>
</organism>
<protein>
    <submittedName>
        <fullName evidence="1">Uncharacterized protein</fullName>
    </submittedName>
</protein>